<feature type="chain" id="PRO_5042565259" evidence="1">
    <location>
        <begin position="20"/>
        <end position="259"/>
    </location>
</feature>
<evidence type="ECO:0000313" key="3">
    <source>
        <dbReference type="Proteomes" id="UP001275084"/>
    </source>
</evidence>
<dbReference type="Proteomes" id="UP001275084">
    <property type="component" value="Unassembled WGS sequence"/>
</dbReference>
<reference evidence="2" key="2">
    <citation type="submission" date="2023-06" db="EMBL/GenBank/DDBJ databases">
        <authorList>
            <consortium name="Lawrence Berkeley National Laboratory"/>
            <person name="Haridas S."/>
            <person name="Hensen N."/>
            <person name="Bonometti L."/>
            <person name="Westerberg I."/>
            <person name="Brannstrom I.O."/>
            <person name="Guillou S."/>
            <person name="Cros-Aarteil S."/>
            <person name="Calhoun S."/>
            <person name="Kuo A."/>
            <person name="Mondo S."/>
            <person name="Pangilinan J."/>
            <person name="Riley R."/>
            <person name="Labutti K."/>
            <person name="Andreopoulos B."/>
            <person name="Lipzen A."/>
            <person name="Chen C."/>
            <person name="Yanf M."/>
            <person name="Daum C."/>
            <person name="Ng V."/>
            <person name="Clum A."/>
            <person name="Steindorff A."/>
            <person name="Ohm R."/>
            <person name="Martin F."/>
            <person name="Silar P."/>
            <person name="Natvig D."/>
            <person name="Lalanne C."/>
            <person name="Gautier V."/>
            <person name="Ament-Velasquez S.L."/>
            <person name="Kruys A."/>
            <person name="Hutchinson M.I."/>
            <person name="Powell A.J."/>
            <person name="Barry K."/>
            <person name="Miller A.N."/>
            <person name="Grigoriev I.V."/>
            <person name="Debuchy R."/>
            <person name="Gladieux P."/>
            <person name="Thoren M.H."/>
            <person name="Johannesson H."/>
        </authorList>
    </citation>
    <scope>NUCLEOTIDE SEQUENCE</scope>
    <source>
        <strain evidence="2">CBS 955.72</strain>
    </source>
</reference>
<organism evidence="2 3">
    <name type="scientific">Lasiosphaeria hispida</name>
    <dbReference type="NCBI Taxonomy" id="260671"/>
    <lineage>
        <taxon>Eukaryota</taxon>
        <taxon>Fungi</taxon>
        <taxon>Dikarya</taxon>
        <taxon>Ascomycota</taxon>
        <taxon>Pezizomycotina</taxon>
        <taxon>Sordariomycetes</taxon>
        <taxon>Sordariomycetidae</taxon>
        <taxon>Sordariales</taxon>
        <taxon>Lasiosphaeriaceae</taxon>
        <taxon>Lasiosphaeria</taxon>
    </lineage>
</organism>
<comment type="caution">
    <text evidence="2">The sequence shown here is derived from an EMBL/GenBank/DDBJ whole genome shotgun (WGS) entry which is preliminary data.</text>
</comment>
<protein>
    <submittedName>
        <fullName evidence="2">Uncharacterized protein</fullName>
    </submittedName>
</protein>
<gene>
    <name evidence="2" type="ORF">B0T25DRAFT_578516</name>
</gene>
<sequence>MKVFALLWSLAWAIAGVSAYDLYGGYERIIYYNAYRMDWGKSGGDAKRMTIGSGCSNGGKPCDLLDFVKYINHDGKKPVLDMKNAPAGWDPLDMKADHVDWAAKALRDSGSTGIYEPNKIYKGVSRNDVDGLFRKVGEFISGAQAAKGVPPNSVQCAQAAVKVWANLRTWAQGLAFMKHLERLYPGAGGLETADKEVGKTGDKVQTIDLPKSIAKIKAQPNMGDYKYNRDFKQFAADDPGHAEKVNLARDAKAAITGEC</sequence>
<reference evidence="2" key="1">
    <citation type="journal article" date="2023" name="Mol. Phylogenet. Evol.">
        <title>Genome-scale phylogeny and comparative genomics of the fungal order Sordariales.</title>
        <authorList>
            <person name="Hensen N."/>
            <person name="Bonometti L."/>
            <person name="Westerberg I."/>
            <person name="Brannstrom I.O."/>
            <person name="Guillou S."/>
            <person name="Cros-Aarteil S."/>
            <person name="Calhoun S."/>
            <person name="Haridas S."/>
            <person name="Kuo A."/>
            <person name="Mondo S."/>
            <person name="Pangilinan J."/>
            <person name="Riley R."/>
            <person name="LaButti K."/>
            <person name="Andreopoulos B."/>
            <person name="Lipzen A."/>
            <person name="Chen C."/>
            <person name="Yan M."/>
            <person name="Daum C."/>
            <person name="Ng V."/>
            <person name="Clum A."/>
            <person name="Steindorff A."/>
            <person name="Ohm R.A."/>
            <person name="Martin F."/>
            <person name="Silar P."/>
            <person name="Natvig D.O."/>
            <person name="Lalanne C."/>
            <person name="Gautier V."/>
            <person name="Ament-Velasquez S.L."/>
            <person name="Kruys A."/>
            <person name="Hutchinson M.I."/>
            <person name="Powell A.J."/>
            <person name="Barry K."/>
            <person name="Miller A.N."/>
            <person name="Grigoriev I.V."/>
            <person name="Debuchy R."/>
            <person name="Gladieux P."/>
            <person name="Hiltunen Thoren M."/>
            <person name="Johannesson H."/>
        </authorList>
    </citation>
    <scope>NUCLEOTIDE SEQUENCE</scope>
    <source>
        <strain evidence="2">CBS 955.72</strain>
    </source>
</reference>
<keyword evidence="1" id="KW-0732">Signal</keyword>
<dbReference type="EMBL" id="JAUIQD010000002">
    <property type="protein sequence ID" value="KAK3360635.1"/>
    <property type="molecule type" value="Genomic_DNA"/>
</dbReference>
<accession>A0AAJ0MIU1</accession>
<evidence type="ECO:0000313" key="2">
    <source>
        <dbReference type="EMBL" id="KAK3360635.1"/>
    </source>
</evidence>
<evidence type="ECO:0000256" key="1">
    <source>
        <dbReference type="SAM" id="SignalP"/>
    </source>
</evidence>
<name>A0AAJ0MIU1_9PEZI</name>
<proteinExistence type="predicted"/>
<dbReference type="AlphaFoldDB" id="A0AAJ0MIU1"/>
<feature type="signal peptide" evidence="1">
    <location>
        <begin position="1"/>
        <end position="19"/>
    </location>
</feature>
<keyword evidence="3" id="KW-1185">Reference proteome</keyword>